<evidence type="ECO:0000313" key="4">
    <source>
        <dbReference type="Proteomes" id="UP000580856"/>
    </source>
</evidence>
<dbReference type="InterPro" id="IPR012334">
    <property type="entry name" value="Pectin_lyas_fold"/>
</dbReference>
<dbReference type="EMBL" id="JAATJA010000001">
    <property type="protein sequence ID" value="NJB66703.1"/>
    <property type="molecule type" value="Genomic_DNA"/>
</dbReference>
<keyword evidence="4" id="KW-1185">Reference proteome</keyword>
<reference evidence="3 4" key="1">
    <citation type="submission" date="2020-03" db="EMBL/GenBank/DDBJ databases">
        <title>Genomic Encyclopedia of Type Strains, Phase IV (KMG-IV): sequencing the most valuable type-strain genomes for metagenomic binning, comparative biology and taxonomic classification.</title>
        <authorList>
            <person name="Goeker M."/>
        </authorList>
    </citation>
    <scope>NUCLEOTIDE SEQUENCE [LARGE SCALE GENOMIC DNA]</scope>
    <source>
        <strain evidence="3 4">DSM 24233</strain>
    </source>
</reference>
<dbReference type="SUPFAM" id="SSF51126">
    <property type="entry name" value="Pectin lyase-like"/>
    <property type="match status" value="1"/>
</dbReference>
<dbReference type="SMART" id="SM00710">
    <property type="entry name" value="PbH1"/>
    <property type="match status" value="5"/>
</dbReference>
<dbReference type="InterPro" id="IPR039448">
    <property type="entry name" value="Beta_helix"/>
</dbReference>
<dbReference type="Pfam" id="PF13229">
    <property type="entry name" value="Beta_helix"/>
    <property type="match status" value="1"/>
</dbReference>
<sequence length="1408" mass="155648">MKRFRTTMALAIIAFCALLAQGCEQKDLLPANLLQNGSFEHGFDGWTLREGLRPAFAKSFPGDPCATKMRPITFALKPKHFDSPIAFDYFIEEMKGNLAKLVVRFKVKTKDDKEIILSYLLYGTNDFWAAENVVNHGVLCITHHVQGAPRQANTLSIDGIQTEIARFIAKNHPPGFSPPQIKSASVSIEIWSEKGEEPLRAYFSGLRPYMGPQWKALTQRSITAPLFDIADHSPANATALDTFFFQPTDGARCFNSNITVARLDQRVETTPGAQYLLVFDTKSLLGINGPYVEIRTPDDELAAWTKLPISITQHGWTRGGLLFTAPGESVTISIPTTAAAHRQSRFANLYDNMRLYGVSDETIDPLLQHFGLTRSPSGLACHPIPFEEFLSPEFITAMNTEIETLGLPVYDIIVDENALWDESRIAQRHQDAVTKMQPGYANMQPAQLVIDGGPPVDVRIKTRGFGIGHHIARTRSWRVNFSKNSRIDLIRPLCRSFIGEAWAQRVAGEIGLAPMLNSFVYLRMNHKPVGLMWRIDRSRKSLEVACRPDGSVTDLTVLLSDDLTYVAEPYPIDTIASFDIKASKDFRNRYDTGQLIDAMSQTVTNHDFEAFSLLVDTDNLVDIDVLSTLLSSSHIDWMHNDVLYWNTACGRFELLPYDVRIQNIKVPEMFLRHNPFIDFVTLRPEGYLAKTRKLWNLVSSEAFLNSALAELDTLHAATAPAHDKSVTYGYRGMEFMEPKLLTRTYGNQKALFSKRTQTIRHALETTQPHGYTLRHIGRDEQGRLRHLLTVTPRAPLTLPTQGQINVYYQDAFILSDADGMSPSIISEIRTPSGSRCTVAPASRTLPTADEASARPMVDGIARPNALLLPDLHRQLGMIILWKYQYEHILRTITDPQDKDLFNTCYTRKGFPYHPKPMPFLWMLTDEVRNDPTRLRRLNTLLERYGILPPRAASFIITSDTPLSPRDVSVAMVNAVNGNAVPCPTLTTPAIAVAQDSPEAETSSSRKGDTAHVYRTPLKHFADITLNVNAFVARHPTFTMIDERTVTLDAGIHRLGGVIVVPTGIELVIAPGATLEMDEGASLVAYGPITAKGTAQRPIVIRRLDPTRPWGTLAMLRKASGGAFEHCHISGGTEAYVNGTYFSAMVAAHYADATFRHCTFEDASKGGGDDSLNVKFGHAVVESCTFANNGADAVDLDLVRAGSVISGCTFRDNANDGADISGSHVRIADTLIEGHGDKGISGGEASTLTVENCVIRNCSQGMAAKDRTRLTATGTTIADCKTGATAYQKKAIFGGGTLVLEDCTLAGNRMDIGVQDFKSDNAKPSHAYLVETDFRRTGRSTTEIIREPKRKLSKKKFILASAEGTLGEYGYRFATLTDRVNITSAASRSDIPDLETMHADGAWRTRSTP</sequence>
<dbReference type="RefSeq" id="WP_167939819.1">
    <property type="nucleotide sequence ID" value="NZ_JAATJA010000001.1"/>
</dbReference>
<gene>
    <name evidence="3" type="ORF">GGQ74_000343</name>
</gene>
<proteinExistence type="predicted"/>
<evidence type="ECO:0000256" key="1">
    <source>
        <dbReference type="SAM" id="SignalP"/>
    </source>
</evidence>
<dbReference type="PROSITE" id="PS51257">
    <property type="entry name" value="PROKAR_LIPOPROTEIN"/>
    <property type="match status" value="1"/>
</dbReference>
<accession>A0A846QKJ4</accession>
<dbReference type="Gene3D" id="2.160.20.10">
    <property type="entry name" value="Single-stranded right-handed beta-helix, Pectin lyase-like"/>
    <property type="match status" value="1"/>
</dbReference>
<comment type="caution">
    <text evidence="3">The sequence shown here is derived from an EMBL/GenBank/DDBJ whole genome shotgun (WGS) entry which is preliminary data.</text>
</comment>
<evidence type="ECO:0000313" key="3">
    <source>
        <dbReference type="EMBL" id="NJB66703.1"/>
    </source>
</evidence>
<feature type="signal peptide" evidence="1">
    <location>
        <begin position="1"/>
        <end position="20"/>
    </location>
</feature>
<dbReference type="InterPro" id="IPR011050">
    <property type="entry name" value="Pectin_lyase_fold/virulence"/>
</dbReference>
<dbReference type="Proteomes" id="UP000580856">
    <property type="component" value="Unassembled WGS sequence"/>
</dbReference>
<evidence type="ECO:0000259" key="2">
    <source>
        <dbReference type="Pfam" id="PF13229"/>
    </source>
</evidence>
<feature type="chain" id="PRO_5032465610" description="Right handed beta helix domain-containing protein" evidence="1">
    <location>
        <begin position="21"/>
        <end position="1408"/>
    </location>
</feature>
<keyword evidence="1" id="KW-0732">Signal</keyword>
<protein>
    <recommendedName>
        <fullName evidence="2">Right handed beta helix domain-containing protein</fullName>
    </recommendedName>
</protein>
<name>A0A846QKJ4_9BACT</name>
<organism evidence="3 4">
    <name type="scientific">Desulfobaculum xiamenense</name>
    <dbReference type="NCBI Taxonomy" id="995050"/>
    <lineage>
        <taxon>Bacteria</taxon>
        <taxon>Pseudomonadati</taxon>
        <taxon>Thermodesulfobacteriota</taxon>
        <taxon>Desulfovibrionia</taxon>
        <taxon>Desulfovibrionales</taxon>
        <taxon>Desulfovibrionaceae</taxon>
        <taxon>Desulfobaculum</taxon>
    </lineage>
</organism>
<dbReference type="InterPro" id="IPR006626">
    <property type="entry name" value="PbH1"/>
</dbReference>
<feature type="domain" description="Right handed beta helix" evidence="2">
    <location>
        <begin position="1177"/>
        <end position="1308"/>
    </location>
</feature>